<dbReference type="RefSeq" id="WP_212696812.1">
    <property type="nucleotide sequence ID" value="NZ_CP058649.1"/>
</dbReference>
<keyword evidence="4" id="KW-1185">Reference proteome</keyword>
<feature type="transmembrane region" description="Helical" evidence="1">
    <location>
        <begin position="220"/>
        <end position="235"/>
    </location>
</feature>
<evidence type="ECO:0000313" key="4">
    <source>
        <dbReference type="Proteomes" id="UP000683246"/>
    </source>
</evidence>
<dbReference type="KEGG" id="vpy:HZI73_03170"/>
<keyword evidence="1" id="KW-1133">Transmembrane helix</keyword>
<keyword evidence="1" id="KW-0812">Transmembrane</keyword>
<evidence type="ECO:0000313" key="3">
    <source>
        <dbReference type="EMBL" id="QUI21343.1"/>
    </source>
</evidence>
<proteinExistence type="predicted"/>
<dbReference type="InterPro" id="IPR046240">
    <property type="entry name" value="DUF6273"/>
</dbReference>
<feature type="transmembrane region" description="Helical" evidence="1">
    <location>
        <begin position="427"/>
        <end position="449"/>
    </location>
</feature>
<name>A0A8J8SFK3_9FIRM</name>
<feature type="transmembrane region" description="Helical" evidence="1">
    <location>
        <begin position="175"/>
        <end position="192"/>
    </location>
</feature>
<evidence type="ECO:0000256" key="1">
    <source>
        <dbReference type="SAM" id="Phobius"/>
    </source>
</evidence>
<feature type="transmembrane region" description="Helical" evidence="1">
    <location>
        <begin position="7"/>
        <end position="24"/>
    </location>
</feature>
<evidence type="ECO:0000259" key="2">
    <source>
        <dbReference type="Pfam" id="PF19789"/>
    </source>
</evidence>
<dbReference type="Pfam" id="PF19789">
    <property type="entry name" value="DUF6273"/>
    <property type="match status" value="1"/>
</dbReference>
<keyword evidence="1" id="KW-0472">Membrane</keyword>
<sequence length="700" mass="81542">MNKKMIYLALWIGCIVTVCLLLYYPKFVGVGDNSDFDRVMKPIGLKVDVDKKYDYAQSTFAYNREWYNLGEHLSFISSPDIKVDHPYHSTQFIVLKIAGFINGFYQYMTQGVINTFEIWTLAILYMGIFGLAVSVFIRSIPLKNTWAKTLLSILFIGIFFDKGYILYFNSFYGEPLILVSFLLYVASTLVILKEERVHGLWYVLSFLAGGLFIGAKVANIPLGVLMICFALLLYWKKKDKSIRRIIILGSVCLFLTSLYFYTTVPEWMNHYNRYHAVFYGILKDSPHPIEDLRDLGIDEQYVTLKDTHAYMDHGEYDIHSDAFSEAVYDRATPLRVSIYYLTHPKRLWHKMQVLARSSTIIRPPYVGNYLEEDHGERLVFDRRFSSWETLRKKTHPYALLMVMVIGLLYSITSVLTYRKYPSESNGLLVLAFRIMLLLFAMSQFILPVIGNGEADLVKHMFLFNMIVDMLIILTVMDSIRWLEKRYYKPLIVLIGGLFSLVIIIHMFTNEKSPAIITMGRFNNKPIHWEVLEQTGNDYLIAAKDIVTFRTFDEQLNRWHTSTLRQWLNSDEKNGFLYGFTEDEKRRIQAINRKTILALPFKEQADEGSKPFYWYPVPGDVRQNYFEAYGNINLEKVFILGVWEYEAYDLSHQKGHPYWLRTPYANNDMARIVDTDGFVYHKGVHEPSIGVVPCMVITITK</sequence>
<feature type="transmembrane region" description="Helical" evidence="1">
    <location>
        <begin position="397"/>
        <end position="415"/>
    </location>
</feature>
<feature type="transmembrane region" description="Helical" evidence="1">
    <location>
        <begin position="461"/>
        <end position="479"/>
    </location>
</feature>
<accession>A0A8J8SFK3</accession>
<dbReference type="EMBL" id="CP058649">
    <property type="protein sequence ID" value="QUI21343.1"/>
    <property type="molecule type" value="Genomic_DNA"/>
</dbReference>
<feature type="transmembrane region" description="Helical" evidence="1">
    <location>
        <begin position="242"/>
        <end position="261"/>
    </location>
</feature>
<feature type="transmembrane region" description="Helical" evidence="1">
    <location>
        <begin position="199"/>
        <end position="214"/>
    </location>
</feature>
<feature type="transmembrane region" description="Helical" evidence="1">
    <location>
        <begin position="118"/>
        <end position="137"/>
    </location>
</feature>
<dbReference type="Proteomes" id="UP000683246">
    <property type="component" value="Chromosome"/>
</dbReference>
<feature type="transmembrane region" description="Helical" evidence="1">
    <location>
        <begin position="486"/>
        <end position="507"/>
    </location>
</feature>
<feature type="domain" description="DUF6273" evidence="2">
    <location>
        <begin position="537"/>
        <end position="696"/>
    </location>
</feature>
<feature type="transmembrane region" description="Helical" evidence="1">
    <location>
        <begin position="149"/>
        <end position="169"/>
    </location>
</feature>
<gene>
    <name evidence="3" type="ORF">HZI73_03170</name>
</gene>
<protein>
    <recommendedName>
        <fullName evidence="2">DUF6273 domain-containing protein</fullName>
    </recommendedName>
</protein>
<reference evidence="3" key="1">
    <citation type="submission" date="2020-07" db="EMBL/GenBank/DDBJ databases">
        <title>Vallitalea pronyensis genome.</title>
        <authorList>
            <person name="Postec A."/>
        </authorList>
    </citation>
    <scope>NUCLEOTIDE SEQUENCE</scope>
    <source>
        <strain evidence="3">FatNI3</strain>
    </source>
</reference>
<organism evidence="3 4">
    <name type="scientific">Vallitalea pronyensis</name>
    <dbReference type="NCBI Taxonomy" id="1348613"/>
    <lineage>
        <taxon>Bacteria</taxon>
        <taxon>Bacillati</taxon>
        <taxon>Bacillota</taxon>
        <taxon>Clostridia</taxon>
        <taxon>Lachnospirales</taxon>
        <taxon>Vallitaleaceae</taxon>
        <taxon>Vallitalea</taxon>
    </lineage>
</organism>
<dbReference type="AlphaFoldDB" id="A0A8J8SFK3"/>